<dbReference type="InterPro" id="IPR001223">
    <property type="entry name" value="Glyco_hydro18_cat"/>
</dbReference>
<feature type="signal peptide" evidence="9">
    <location>
        <begin position="1"/>
        <end position="21"/>
    </location>
</feature>
<dbReference type="InterPro" id="IPR029070">
    <property type="entry name" value="Chitinase_insertion_sf"/>
</dbReference>
<dbReference type="SUPFAM" id="SSF51445">
    <property type="entry name" value="(Trans)glycosidases"/>
    <property type="match status" value="1"/>
</dbReference>
<evidence type="ECO:0000256" key="6">
    <source>
        <dbReference type="ARBA" id="ARBA00023326"/>
    </source>
</evidence>
<keyword evidence="2 7" id="KW-0378">Hydrolase</keyword>
<reference evidence="11" key="1">
    <citation type="submission" date="2022-07" db="EMBL/GenBank/DDBJ databases">
        <title>Phylogenomic reconstructions and comparative analyses of Kickxellomycotina fungi.</title>
        <authorList>
            <person name="Reynolds N.K."/>
            <person name="Stajich J.E."/>
            <person name="Barry K."/>
            <person name="Grigoriev I.V."/>
            <person name="Crous P."/>
            <person name="Smith M.E."/>
        </authorList>
    </citation>
    <scope>NUCLEOTIDE SEQUENCE</scope>
    <source>
        <strain evidence="11">NRRL 1566</strain>
    </source>
</reference>
<dbReference type="GO" id="GO:0006032">
    <property type="term" value="P:chitin catabolic process"/>
    <property type="evidence" value="ECO:0007669"/>
    <property type="project" value="UniProtKB-KW"/>
</dbReference>
<dbReference type="PROSITE" id="PS01095">
    <property type="entry name" value="GH18_1"/>
    <property type="match status" value="1"/>
</dbReference>
<dbReference type="InterPro" id="IPR001579">
    <property type="entry name" value="Glyco_hydro_18_chit_AS"/>
</dbReference>
<dbReference type="SMART" id="SM00636">
    <property type="entry name" value="Glyco_18"/>
    <property type="match status" value="1"/>
</dbReference>
<evidence type="ECO:0000256" key="7">
    <source>
        <dbReference type="RuleBase" id="RU000489"/>
    </source>
</evidence>
<evidence type="ECO:0000313" key="12">
    <source>
        <dbReference type="Proteomes" id="UP001139887"/>
    </source>
</evidence>
<sequence length="457" mass="49545">MLKKLLTAAGLVLGMSLQAAADPTVVGYYATWKKDQTAGVDLAKYTHVNIAFGEPTANGSVHFVDPVSLPDVVSEIHGSGAKALLSLGGWAGSYAFSDVVKSPAATTNLITHILDLITKNELDGIDLDWEYPGRAGDTCNSIDEAHDTPNYLEFLQKLRTQLDSTFGIGKKLLTMAVRTQPFDVDGAPLTDISAFAKLVDFANLMIYDINGAWQAQTGPNAPFDYEEGKAEQVSFITAIDAWTAAGWPAAKLNAGLAFYGRSTTTLVDMTLDPHNQYQNQSNVVPQGDETDLPAFDACANATAVSGTWMYKKLREQGILTTPTTAASPWVRQWDSTTKTPWLFNPTTKQYITYDDPESIKIKVDYAASRGLGGVMVWALYMDYKNELLHALQTWGTAPAAGKACQAEGQLACNDLSGMSPDYLVCLYGKWLALSCNPNTACLPNQDSIVCGWPKHKK</sequence>
<evidence type="ECO:0000256" key="2">
    <source>
        <dbReference type="ARBA" id="ARBA00022801"/>
    </source>
</evidence>
<dbReference type="Gene3D" id="3.10.50.10">
    <property type="match status" value="1"/>
</dbReference>
<evidence type="ECO:0000313" key="11">
    <source>
        <dbReference type="EMBL" id="KAJ2851070.1"/>
    </source>
</evidence>
<comment type="catalytic activity">
    <reaction evidence="1">
        <text>Random endo-hydrolysis of N-acetyl-beta-D-glucosaminide (1-&gt;4)-beta-linkages in chitin and chitodextrins.</text>
        <dbReference type="EC" id="3.2.1.14"/>
    </reaction>
</comment>
<dbReference type="GO" id="GO:0005576">
    <property type="term" value="C:extracellular region"/>
    <property type="evidence" value="ECO:0007669"/>
    <property type="project" value="TreeGrafter"/>
</dbReference>
<evidence type="ECO:0000256" key="3">
    <source>
        <dbReference type="ARBA" id="ARBA00023024"/>
    </source>
</evidence>
<accession>A0A9W8I904</accession>
<dbReference type="PROSITE" id="PS51910">
    <property type="entry name" value="GH18_2"/>
    <property type="match status" value="1"/>
</dbReference>
<keyword evidence="3" id="KW-0146">Chitin degradation</keyword>
<dbReference type="SUPFAM" id="SSF54556">
    <property type="entry name" value="Chitinase insertion domain"/>
    <property type="match status" value="1"/>
</dbReference>
<feature type="chain" id="PRO_5040978932" description="GH18 domain-containing protein" evidence="9">
    <location>
        <begin position="22"/>
        <end position="457"/>
    </location>
</feature>
<dbReference type="Proteomes" id="UP001139887">
    <property type="component" value="Unassembled WGS sequence"/>
</dbReference>
<comment type="similarity">
    <text evidence="8">Belongs to the glycosyl hydrolase 18 family.</text>
</comment>
<dbReference type="InterPro" id="IPR017853">
    <property type="entry name" value="GH"/>
</dbReference>
<protein>
    <recommendedName>
        <fullName evidence="10">GH18 domain-containing protein</fullName>
    </recommendedName>
</protein>
<evidence type="ECO:0000256" key="5">
    <source>
        <dbReference type="ARBA" id="ARBA00023295"/>
    </source>
</evidence>
<keyword evidence="6" id="KW-0624">Polysaccharide degradation</keyword>
<keyword evidence="4" id="KW-0119">Carbohydrate metabolism</keyword>
<dbReference type="Gene3D" id="3.20.20.80">
    <property type="entry name" value="Glycosidases"/>
    <property type="match status" value="1"/>
</dbReference>
<name>A0A9W8I904_9FUNG</name>
<dbReference type="Pfam" id="PF03427">
    <property type="entry name" value="CBM_19"/>
    <property type="match status" value="1"/>
</dbReference>
<keyword evidence="12" id="KW-1185">Reference proteome</keyword>
<dbReference type="InterPro" id="IPR005089">
    <property type="entry name" value="CBM19"/>
</dbReference>
<dbReference type="EMBL" id="JANBUW010000018">
    <property type="protein sequence ID" value="KAJ2851070.1"/>
    <property type="molecule type" value="Genomic_DNA"/>
</dbReference>
<dbReference type="GO" id="GO:0008843">
    <property type="term" value="F:endochitinase activity"/>
    <property type="evidence" value="ECO:0007669"/>
    <property type="project" value="UniProtKB-EC"/>
</dbReference>
<comment type="caution">
    <text evidence="11">The sequence shown here is derived from an EMBL/GenBank/DDBJ whole genome shotgun (WGS) entry which is preliminary data.</text>
</comment>
<evidence type="ECO:0000256" key="1">
    <source>
        <dbReference type="ARBA" id="ARBA00000822"/>
    </source>
</evidence>
<organism evidence="11 12">
    <name type="scientific">Coemansia brasiliensis</name>
    <dbReference type="NCBI Taxonomy" id="2650707"/>
    <lineage>
        <taxon>Eukaryota</taxon>
        <taxon>Fungi</taxon>
        <taxon>Fungi incertae sedis</taxon>
        <taxon>Zoopagomycota</taxon>
        <taxon>Kickxellomycotina</taxon>
        <taxon>Kickxellomycetes</taxon>
        <taxon>Kickxellales</taxon>
        <taxon>Kickxellaceae</taxon>
        <taxon>Coemansia</taxon>
    </lineage>
</organism>
<dbReference type="PANTHER" id="PTHR11177">
    <property type="entry name" value="CHITINASE"/>
    <property type="match status" value="1"/>
</dbReference>
<evidence type="ECO:0000259" key="10">
    <source>
        <dbReference type="PROSITE" id="PS51910"/>
    </source>
</evidence>
<dbReference type="PANTHER" id="PTHR11177:SF392">
    <property type="entry name" value="HAP41P"/>
    <property type="match status" value="1"/>
</dbReference>
<dbReference type="AlphaFoldDB" id="A0A9W8I904"/>
<evidence type="ECO:0000256" key="4">
    <source>
        <dbReference type="ARBA" id="ARBA00023277"/>
    </source>
</evidence>
<dbReference type="GO" id="GO:0008061">
    <property type="term" value="F:chitin binding"/>
    <property type="evidence" value="ECO:0007669"/>
    <property type="project" value="InterPro"/>
</dbReference>
<feature type="domain" description="GH18" evidence="10">
    <location>
        <begin position="23"/>
        <end position="398"/>
    </location>
</feature>
<dbReference type="Pfam" id="PF00704">
    <property type="entry name" value="Glyco_hydro_18"/>
    <property type="match status" value="1"/>
</dbReference>
<evidence type="ECO:0000256" key="9">
    <source>
        <dbReference type="SAM" id="SignalP"/>
    </source>
</evidence>
<keyword evidence="5 7" id="KW-0326">Glycosidase</keyword>
<dbReference type="InterPro" id="IPR050314">
    <property type="entry name" value="Glycosyl_Hydrlase_18"/>
</dbReference>
<keyword evidence="9" id="KW-0732">Signal</keyword>
<proteinExistence type="inferred from homology"/>
<dbReference type="InterPro" id="IPR011583">
    <property type="entry name" value="Chitinase_II/V-like_cat"/>
</dbReference>
<gene>
    <name evidence="11" type="ORF">IWW36_001417</name>
</gene>
<evidence type="ECO:0000256" key="8">
    <source>
        <dbReference type="RuleBase" id="RU004453"/>
    </source>
</evidence>
<dbReference type="OrthoDB" id="76388at2759"/>
<dbReference type="GO" id="GO:0000272">
    <property type="term" value="P:polysaccharide catabolic process"/>
    <property type="evidence" value="ECO:0007669"/>
    <property type="project" value="UniProtKB-KW"/>
</dbReference>